<dbReference type="PIRSF" id="PIRSF038996">
    <property type="entry name" value="FldA"/>
    <property type="match status" value="1"/>
</dbReference>
<evidence type="ECO:0000259" key="8">
    <source>
        <dbReference type="PROSITE" id="PS50902"/>
    </source>
</evidence>
<dbReference type="InterPro" id="IPR001226">
    <property type="entry name" value="Flavodoxin_CS"/>
</dbReference>
<dbReference type="InterPro" id="IPR008254">
    <property type="entry name" value="Flavodoxin/NO_synth"/>
</dbReference>
<keyword evidence="3" id="KW-0813">Transport</keyword>
<dbReference type="InterPro" id="IPR001094">
    <property type="entry name" value="Flavdoxin-like"/>
</dbReference>
<evidence type="ECO:0000256" key="2">
    <source>
        <dbReference type="ARBA" id="ARBA00005267"/>
    </source>
</evidence>
<dbReference type="InterPro" id="IPR010086">
    <property type="entry name" value="Flavodoxin_lc"/>
</dbReference>
<dbReference type="EMBL" id="MIYV01000021">
    <property type="protein sequence ID" value="OIR10848.1"/>
    <property type="molecule type" value="Genomic_DNA"/>
</dbReference>
<keyword evidence="6" id="KW-0249">Electron transport</keyword>
<feature type="domain" description="Flavodoxin-like" evidence="8">
    <location>
        <begin position="3"/>
        <end position="163"/>
    </location>
</feature>
<dbReference type="NCBIfam" id="TIGR01752">
    <property type="entry name" value="flav_long"/>
    <property type="match status" value="1"/>
</dbReference>
<dbReference type="PRINTS" id="PR00369">
    <property type="entry name" value="FLAVODOXIN"/>
</dbReference>
<dbReference type="Pfam" id="PF00258">
    <property type="entry name" value="Flavodoxin_1"/>
    <property type="match status" value="1"/>
</dbReference>
<evidence type="ECO:0000256" key="1">
    <source>
        <dbReference type="ARBA" id="ARBA00001917"/>
    </source>
</evidence>
<evidence type="ECO:0000256" key="3">
    <source>
        <dbReference type="ARBA" id="ARBA00022448"/>
    </source>
</evidence>
<sequence>MKIGIFYGSSTGNTETAAELISENFSEHDCTIQDVSSIEPDDLLGYDFLLLGISTWYVGEAQDDWIDLLDDMDGMDFSGVKFAIFGQGDQLGYPDTFQDGMGMVYEKMIAGGGVALGFTSTEGYDYDESKGEIDGQWCGLSLDEDNQGEMTDERIEDWCKALHAEL</sequence>
<dbReference type="SUPFAM" id="SSF52218">
    <property type="entry name" value="Flavoproteins"/>
    <property type="match status" value="1"/>
</dbReference>
<dbReference type="Proteomes" id="UP000183403">
    <property type="component" value="Unassembled WGS sequence"/>
</dbReference>
<accession>A0A1J5T3L9</accession>
<comment type="similarity">
    <text evidence="2">Belongs to the flavodoxin family.</text>
</comment>
<dbReference type="NCBIfam" id="NF006739">
    <property type="entry name" value="PRK09267.1-5"/>
    <property type="match status" value="1"/>
</dbReference>
<keyword evidence="5" id="KW-0288">FMN</keyword>
<evidence type="ECO:0000256" key="7">
    <source>
        <dbReference type="ARBA" id="ARBA00023231"/>
    </source>
</evidence>
<protein>
    <submittedName>
        <fullName evidence="9">Flavodoxin</fullName>
    </submittedName>
</protein>
<evidence type="ECO:0000256" key="5">
    <source>
        <dbReference type="ARBA" id="ARBA00022643"/>
    </source>
</evidence>
<comment type="cofactor">
    <cofactor evidence="1">
        <name>FMN</name>
        <dbReference type="ChEBI" id="CHEBI:58210"/>
    </cofactor>
</comment>
<dbReference type="GO" id="GO:0009055">
    <property type="term" value="F:electron transfer activity"/>
    <property type="evidence" value="ECO:0007669"/>
    <property type="project" value="InterPro"/>
</dbReference>
<dbReference type="PANTHER" id="PTHR42809:SF1">
    <property type="entry name" value="FLAVODOXIN 1"/>
    <property type="match status" value="1"/>
</dbReference>
<gene>
    <name evidence="9" type="ORF">BEU03_00765</name>
</gene>
<name>A0A1J5T3L9_9ARCH</name>
<dbReference type="GO" id="GO:0010181">
    <property type="term" value="F:FMN binding"/>
    <property type="evidence" value="ECO:0007669"/>
    <property type="project" value="InterPro"/>
</dbReference>
<dbReference type="AlphaFoldDB" id="A0A1J5T3L9"/>
<evidence type="ECO:0000256" key="6">
    <source>
        <dbReference type="ARBA" id="ARBA00022982"/>
    </source>
</evidence>
<dbReference type="InterPro" id="IPR050619">
    <property type="entry name" value="Flavodoxin"/>
</dbReference>
<proteinExistence type="inferred from homology"/>
<dbReference type="PROSITE" id="PS00201">
    <property type="entry name" value="FLAVODOXIN"/>
    <property type="match status" value="1"/>
</dbReference>
<evidence type="ECO:0000313" key="10">
    <source>
        <dbReference type="Proteomes" id="UP000183403"/>
    </source>
</evidence>
<dbReference type="Gene3D" id="3.40.50.360">
    <property type="match status" value="1"/>
</dbReference>
<dbReference type="PANTHER" id="PTHR42809">
    <property type="entry name" value="FLAVODOXIN 2"/>
    <property type="match status" value="1"/>
</dbReference>
<evidence type="ECO:0000313" key="9">
    <source>
        <dbReference type="EMBL" id="OIR10848.1"/>
    </source>
</evidence>
<dbReference type="InterPro" id="IPR029039">
    <property type="entry name" value="Flavoprotein-like_sf"/>
</dbReference>
<keyword evidence="7" id="KW-0535">Nitrogen fixation</keyword>
<evidence type="ECO:0000256" key="4">
    <source>
        <dbReference type="ARBA" id="ARBA00022630"/>
    </source>
</evidence>
<reference evidence="9 10" key="1">
    <citation type="submission" date="2016-08" db="EMBL/GenBank/DDBJ databases">
        <title>New Insights into Marine Group III Euryarchaeota, from dark to light.</title>
        <authorList>
            <person name="Haro-Moreno J.M."/>
            <person name="Rodriguez-Valera F."/>
            <person name="Lopez-Garcia P."/>
            <person name="Moreira D."/>
            <person name="Martin-Cuadrado A.B."/>
        </authorList>
    </citation>
    <scope>NUCLEOTIDE SEQUENCE [LARGE SCALE GENOMIC DNA]</scope>
    <source>
        <strain evidence="9">CG-Epi6</strain>
    </source>
</reference>
<comment type="caution">
    <text evidence="9">The sequence shown here is derived from an EMBL/GenBank/DDBJ whole genome shotgun (WGS) entry which is preliminary data.</text>
</comment>
<organism evidence="9 10">
    <name type="scientific">Marine Group III euryarchaeote CG-Epi6</name>
    <dbReference type="NCBI Taxonomy" id="1889000"/>
    <lineage>
        <taxon>Archaea</taxon>
        <taxon>Methanobacteriati</taxon>
        <taxon>Thermoplasmatota</taxon>
        <taxon>Thermoplasmata</taxon>
        <taxon>Candidatus Thermoprofundales</taxon>
    </lineage>
</organism>
<keyword evidence="4" id="KW-0285">Flavoprotein</keyword>
<dbReference type="PROSITE" id="PS50902">
    <property type="entry name" value="FLAVODOXIN_LIKE"/>
    <property type="match status" value="1"/>
</dbReference>